<evidence type="ECO:0000256" key="1">
    <source>
        <dbReference type="SAM" id="SignalP"/>
    </source>
</evidence>
<comment type="caution">
    <text evidence="2">The sequence shown here is derived from an EMBL/GenBank/DDBJ whole genome shotgun (WGS) entry which is preliminary data.</text>
</comment>
<proteinExistence type="predicted"/>
<organism evidence="2 3">
    <name type="scientific">Prevotella pallens ATCC 700821</name>
    <dbReference type="NCBI Taxonomy" id="997353"/>
    <lineage>
        <taxon>Bacteria</taxon>
        <taxon>Pseudomonadati</taxon>
        <taxon>Bacteroidota</taxon>
        <taxon>Bacteroidia</taxon>
        <taxon>Bacteroidales</taxon>
        <taxon>Prevotellaceae</taxon>
        <taxon>Prevotella</taxon>
    </lineage>
</organism>
<accession>F9DLY7</accession>
<keyword evidence="2" id="KW-0645">Protease</keyword>
<dbReference type="EMBL" id="AFPY01000128">
    <property type="protein sequence ID" value="EGQ12595.1"/>
    <property type="molecule type" value="Genomic_DNA"/>
</dbReference>
<dbReference type="AlphaFoldDB" id="F9DLY7"/>
<dbReference type="EC" id="3.4.22.37" evidence="2"/>
<sequence>MLMKKYFIPNVCKVAMLLPLIFMFLFPVCSKAQVQYDLSVGGEKVCSANYNDLTVVKGVSGTVKYDPDTKTLTLQDATIDTPNKNPIESQIEGLTIKIVGVNKVTSSGFPSMLFHKPATIVGDGTLDVGGDGWVGIFVLSTTLTIDNCTLNVKGAQYGINGLGGKDDKIVIRNATVSAEGKKNGSVRDIAELTLIGCKISEPEGAEFDSMLHAIILNDKILKEKVVIAKDPTMVDMPNAEKVSRSKVYTLNGICVQGELENQPTGVYIVNGKKIVKK</sequence>
<evidence type="ECO:0000313" key="3">
    <source>
        <dbReference type="Proteomes" id="UP000004123"/>
    </source>
</evidence>
<dbReference type="GO" id="GO:0006508">
    <property type="term" value="P:proteolysis"/>
    <property type="evidence" value="ECO:0007669"/>
    <property type="project" value="UniProtKB-KW"/>
</dbReference>
<keyword evidence="2" id="KW-0378">Hydrolase</keyword>
<gene>
    <name evidence="2" type="primary">prpR6</name>
    <name evidence="2" type="ORF">HMPREF9144_2679</name>
</gene>
<reference evidence="2 3" key="1">
    <citation type="submission" date="2011-04" db="EMBL/GenBank/DDBJ databases">
        <authorList>
            <person name="Muzny D."/>
            <person name="Qin X."/>
            <person name="Deng J."/>
            <person name="Jiang H."/>
            <person name="Liu Y."/>
            <person name="Qu J."/>
            <person name="Song X.-Z."/>
            <person name="Zhang L."/>
            <person name="Thornton R."/>
            <person name="Coyle M."/>
            <person name="Francisco L."/>
            <person name="Jackson L."/>
            <person name="Javaid M."/>
            <person name="Korchina V."/>
            <person name="Kovar C."/>
            <person name="Mata R."/>
            <person name="Mathew T."/>
            <person name="Ngo R."/>
            <person name="Nguyen L."/>
            <person name="Nguyen N."/>
            <person name="Okwuonu G."/>
            <person name="Ongeri F."/>
            <person name="Pham C."/>
            <person name="Simmons D."/>
            <person name="Wilczek-Boney K."/>
            <person name="Hale W."/>
            <person name="Jakkamsetti A."/>
            <person name="Pham P."/>
            <person name="Ruth R."/>
            <person name="San Lucas F."/>
            <person name="Warren J."/>
            <person name="Zhang J."/>
            <person name="Zhao Z."/>
            <person name="Zhou C."/>
            <person name="Zhu D."/>
            <person name="Lee S."/>
            <person name="Bess C."/>
            <person name="Blankenburg K."/>
            <person name="Forbes L."/>
            <person name="Fu Q."/>
            <person name="Gubbala S."/>
            <person name="Hirani K."/>
            <person name="Jayaseelan J.C."/>
            <person name="Lara F."/>
            <person name="Munidasa M."/>
            <person name="Palculict T."/>
            <person name="Patil S."/>
            <person name="Pu L.-L."/>
            <person name="Saada N."/>
            <person name="Tang L."/>
            <person name="Weissenberger G."/>
            <person name="Zhu Y."/>
            <person name="Hemphill L."/>
            <person name="Shang Y."/>
            <person name="Youmans B."/>
            <person name="Ayvaz T."/>
            <person name="Ross M."/>
            <person name="Santibanez J."/>
            <person name="Aqrawi P."/>
            <person name="Gross S."/>
            <person name="Joshi V."/>
            <person name="Fowler G."/>
            <person name="Nazareth L."/>
            <person name="Reid J."/>
            <person name="Worley K."/>
            <person name="Petrosino J."/>
            <person name="Highlander S."/>
            <person name="Gibbs R."/>
        </authorList>
    </citation>
    <scope>NUCLEOTIDE SEQUENCE [LARGE SCALE GENOMIC DNA]</scope>
    <source>
        <strain evidence="2 3">ATCC 700821</strain>
    </source>
</reference>
<feature type="signal peptide" evidence="1">
    <location>
        <begin position="1"/>
        <end position="32"/>
    </location>
</feature>
<evidence type="ECO:0000313" key="2">
    <source>
        <dbReference type="EMBL" id="EGQ12595.1"/>
    </source>
</evidence>
<feature type="chain" id="PRO_5003387927" evidence="1">
    <location>
        <begin position="33"/>
        <end position="277"/>
    </location>
</feature>
<dbReference type="Proteomes" id="UP000004123">
    <property type="component" value="Unassembled WGS sequence"/>
</dbReference>
<dbReference type="STRING" id="997353.HMPREF9144_2679"/>
<name>F9DLY7_9BACT</name>
<keyword evidence="1" id="KW-0732">Signal</keyword>
<dbReference type="HOGENOM" id="CLU_081456_0_0_10"/>
<protein>
    <submittedName>
        <fullName evidence="2">Arginine-specific protease ArgI polyprotein</fullName>
        <ecNumber evidence="2">3.4.22.37</ecNumber>
    </submittedName>
</protein>
<dbReference type="GO" id="GO:0008233">
    <property type="term" value="F:peptidase activity"/>
    <property type="evidence" value="ECO:0007669"/>
    <property type="project" value="UniProtKB-KW"/>
</dbReference>